<proteinExistence type="predicted"/>
<gene>
    <name evidence="1" type="ORF">OL497_14540</name>
</gene>
<keyword evidence="2" id="KW-1185">Reference proteome</keyword>
<dbReference type="Proteomes" id="UP001207742">
    <property type="component" value="Unassembled WGS sequence"/>
</dbReference>
<accession>A0ABT3IN27</accession>
<name>A0ABT3IN27_9BACT</name>
<organism evidence="1 2">
    <name type="scientific">Chitinophaga nivalis</name>
    <dbReference type="NCBI Taxonomy" id="2991709"/>
    <lineage>
        <taxon>Bacteria</taxon>
        <taxon>Pseudomonadati</taxon>
        <taxon>Bacteroidota</taxon>
        <taxon>Chitinophagia</taxon>
        <taxon>Chitinophagales</taxon>
        <taxon>Chitinophagaceae</taxon>
        <taxon>Chitinophaga</taxon>
    </lineage>
</organism>
<dbReference type="EMBL" id="JAPDNS010000001">
    <property type="protein sequence ID" value="MCW3485124.1"/>
    <property type="molecule type" value="Genomic_DNA"/>
</dbReference>
<reference evidence="1 2" key="1">
    <citation type="submission" date="2022-10" db="EMBL/GenBank/DDBJ databases">
        <title>Chitinophaga nivalis PC15 sp. nov., isolated from Pyeongchang county, South Korea.</title>
        <authorList>
            <person name="Trinh H.N."/>
        </authorList>
    </citation>
    <scope>NUCLEOTIDE SEQUENCE [LARGE SCALE GENOMIC DNA]</scope>
    <source>
        <strain evidence="1 2">PC14</strain>
    </source>
</reference>
<evidence type="ECO:0000313" key="2">
    <source>
        <dbReference type="Proteomes" id="UP001207742"/>
    </source>
</evidence>
<sequence length="104" mass="11350">MKARLFIDEDHIGDVDLRIIDESMGGIGGELQPNHRYGNYVHRITACYEEKGIANILDFNFVLMGDTDVRIVAVGGIGITHAAGSTEIYVEAAGVTVDVIKKCR</sequence>
<protein>
    <submittedName>
        <fullName evidence="1">Uncharacterized protein</fullName>
    </submittedName>
</protein>
<comment type="caution">
    <text evidence="1">The sequence shown here is derived from an EMBL/GenBank/DDBJ whole genome shotgun (WGS) entry which is preliminary data.</text>
</comment>
<evidence type="ECO:0000313" key="1">
    <source>
        <dbReference type="EMBL" id="MCW3485124.1"/>
    </source>
</evidence>
<dbReference type="RefSeq" id="WP_264731199.1">
    <property type="nucleotide sequence ID" value="NZ_JAPDNR010000001.1"/>
</dbReference>